<evidence type="ECO:0000313" key="4">
    <source>
        <dbReference type="Proteomes" id="UP001139410"/>
    </source>
</evidence>
<comment type="caution">
    <text evidence="3">The sequence shown here is derived from an EMBL/GenBank/DDBJ whole genome shotgun (WGS) entry which is preliminary data.</text>
</comment>
<dbReference type="EMBL" id="JAKFGM010000003">
    <property type="protein sequence ID" value="MCF2515439.1"/>
    <property type="molecule type" value="Genomic_DNA"/>
</dbReference>
<protein>
    <submittedName>
        <fullName evidence="3">Uncharacterized protein</fullName>
    </submittedName>
</protein>
<sequence length="118" mass="12358">MHQVLAMLLASLVALPGTALAEPAPAPPDTGISSEHRLSPEEIESVLNDAARRRELAESSDDRLPPPIHGEIGFSIGTGGYRSAFGTAVVPLPGAGVAILSFGTDRLGSEPNFHHQDR</sequence>
<evidence type="ECO:0000313" key="3">
    <source>
        <dbReference type="EMBL" id="MCF2515439.1"/>
    </source>
</evidence>
<evidence type="ECO:0000256" key="2">
    <source>
        <dbReference type="SAM" id="SignalP"/>
    </source>
</evidence>
<keyword evidence="4" id="KW-1185">Reference proteome</keyword>
<proteinExistence type="predicted"/>
<name>A0A9X1TWJ4_9SPHN</name>
<accession>A0A9X1TWJ4</accession>
<dbReference type="Proteomes" id="UP001139410">
    <property type="component" value="Unassembled WGS sequence"/>
</dbReference>
<dbReference type="RefSeq" id="WP_235068032.1">
    <property type="nucleotide sequence ID" value="NZ_JAKFGM010000003.1"/>
</dbReference>
<feature type="signal peptide" evidence="2">
    <location>
        <begin position="1"/>
        <end position="21"/>
    </location>
</feature>
<reference evidence="3" key="1">
    <citation type="submission" date="2022-01" db="EMBL/GenBank/DDBJ databases">
        <authorList>
            <person name="Jo J.-H."/>
            <person name="Im W.-T."/>
        </authorList>
    </citation>
    <scope>NUCLEOTIDE SEQUENCE</scope>
    <source>
        <strain evidence="3">G124</strain>
    </source>
</reference>
<feature type="chain" id="PRO_5040758095" evidence="2">
    <location>
        <begin position="22"/>
        <end position="118"/>
    </location>
</feature>
<evidence type="ECO:0000256" key="1">
    <source>
        <dbReference type="SAM" id="MobiDB-lite"/>
    </source>
</evidence>
<dbReference type="AlphaFoldDB" id="A0A9X1TWJ4"/>
<gene>
    <name evidence="3" type="ORF">LVY65_10240</name>
</gene>
<keyword evidence="2" id="KW-0732">Signal</keyword>
<organism evidence="3 4">
    <name type="scientific">Sphingomonas cremea</name>
    <dbReference type="NCBI Taxonomy" id="2904799"/>
    <lineage>
        <taxon>Bacteria</taxon>
        <taxon>Pseudomonadati</taxon>
        <taxon>Pseudomonadota</taxon>
        <taxon>Alphaproteobacteria</taxon>
        <taxon>Sphingomonadales</taxon>
        <taxon>Sphingomonadaceae</taxon>
        <taxon>Sphingomonas</taxon>
    </lineage>
</organism>
<feature type="region of interest" description="Disordered" evidence="1">
    <location>
        <begin position="19"/>
        <end position="41"/>
    </location>
</feature>